<dbReference type="RefSeq" id="WP_376808113.1">
    <property type="nucleotide sequence ID" value="NZ_JBHTAC010000023.1"/>
</dbReference>
<name>A0ABW2GYU8_9ACTN</name>
<dbReference type="Proteomes" id="UP001596392">
    <property type="component" value="Unassembled WGS sequence"/>
</dbReference>
<dbReference type="EMBL" id="JBHTAC010000023">
    <property type="protein sequence ID" value="MFC7245161.1"/>
    <property type="molecule type" value="Genomic_DNA"/>
</dbReference>
<evidence type="ECO:0000313" key="2">
    <source>
        <dbReference type="Proteomes" id="UP001596392"/>
    </source>
</evidence>
<keyword evidence="2" id="KW-1185">Reference proteome</keyword>
<proteinExistence type="predicted"/>
<sequence length="98" mass="11359">MTADGFHPDDTHPAIDPDADLTEQIHELIAWIDGRLGDEHANRQMALERTLDYLDWLNYRARQVAQQHGITLLPCRPDEQILSPNGRLRVPLPRFPRR</sequence>
<gene>
    <name evidence="1" type="ORF">ACFQO7_22015</name>
</gene>
<protein>
    <submittedName>
        <fullName evidence="1">Uncharacterized protein</fullName>
    </submittedName>
</protein>
<evidence type="ECO:0000313" key="1">
    <source>
        <dbReference type="EMBL" id="MFC7245161.1"/>
    </source>
</evidence>
<reference evidence="2" key="1">
    <citation type="journal article" date="2019" name="Int. J. Syst. Evol. Microbiol.">
        <title>The Global Catalogue of Microorganisms (GCM) 10K type strain sequencing project: providing services to taxonomists for standard genome sequencing and annotation.</title>
        <authorList>
            <consortium name="The Broad Institute Genomics Platform"/>
            <consortium name="The Broad Institute Genome Sequencing Center for Infectious Disease"/>
            <person name="Wu L."/>
            <person name="Ma J."/>
        </authorList>
    </citation>
    <scope>NUCLEOTIDE SEQUENCE [LARGE SCALE GENOMIC DNA]</scope>
    <source>
        <strain evidence="2">CGMCC 1.9106</strain>
    </source>
</reference>
<comment type="caution">
    <text evidence="1">The sequence shown here is derived from an EMBL/GenBank/DDBJ whole genome shotgun (WGS) entry which is preliminary data.</text>
</comment>
<accession>A0ABW2GYU8</accession>
<organism evidence="1 2">
    <name type="scientific">Catellatospora aurea</name>
    <dbReference type="NCBI Taxonomy" id="1337874"/>
    <lineage>
        <taxon>Bacteria</taxon>
        <taxon>Bacillati</taxon>
        <taxon>Actinomycetota</taxon>
        <taxon>Actinomycetes</taxon>
        <taxon>Micromonosporales</taxon>
        <taxon>Micromonosporaceae</taxon>
        <taxon>Catellatospora</taxon>
    </lineage>
</organism>